<dbReference type="AlphaFoldDB" id="A0A1X7V5J0"/>
<proteinExistence type="predicted"/>
<dbReference type="SUPFAM" id="SSF47986">
    <property type="entry name" value="DEATH domain"/>
    <property type="match status" value="1"/>
</dbReference>
<dbReference type="Proteomes" id="UP000007879">
    <property type="component" value="Unassembled WGS sequence"/>
</dbReference>
<organism evidence="2">
    <name type="scientific">Amphimedon queenslandica</name>
    <name type="common">Sponge</name>
    <dbReference type="NCBI Taxonomy" id="400682"/>
    <lineage>
        <taxon>Eukaryota</taxon>
        <taxon>Metazoa</taxon>
        <taxon>Porifera</taxon>
        <taxon>Demospongiae</taxon>
        <taxon>Heteroscleromorpha</taxon>
        <taxon>Haplosclerida</taxon>
        <taxon>Niphatidae</taxon>
        <taxon>Amphimedon</taxon>
    </lineage>
</organism>
<gene>
    <name evidence="2" type="primary">109581244</name>
</gene>
<dbReference type="KEGG" id="aqu:109581244"/>
<dbReference type="InterPro" id="IPR036388">
    <property type="entry name" value="WH-like_DNA-bd_sf"/>
</dbReference>
<dbReference type="InterPro" id="IPR027417">
    <property type="entry name" value="P-loop_NTPase"/>
</dbReference>
<accession>A0A1X7V5J0</accession>
<dbReference type="Gene3D" id="1.10.533.10">
    <property type="entry name" value="Death Domain, Fas"/>
    <property type="match status" value="1"/>
</dbReference>
<dbReference type="InParanoid" id="A0A1X7V5J0"/>
<dbReference type="EnsemblMetazoa" id="Aqu2.1.34787_001">
    <property type="protein sequence ID" value="Aqu2.1.34787_001"/>
    <property type="gene ID" value="Aqu2.1.34787"/>
</dbReference>
<dbReference type="PROSITE" id="PS50017">
    <property type="entry name" value="DEATH_DOMAIN"/>
    <property type="match status" value="1"/>
</dbReference>
<dbReference type="InterPro" id="IPR011029">
    <property type="entry name" value="DEATH-like_dom_sf"/>
</dbReference>
<protein>
    <recommendedName>
        <fullName evidence="1">Death domain-containing protein</fullName>
    </recommendedName>
</protein>
<dbReference type="Gene3D" id="1.10.10.10">
    <property type="entry name" value="Winged helix-like DNA-binding domain superfamily/Winged helix DNA-binding domain"/>
    <property type="match status" value="1"/>
</dbReference>
<reference evidence="3" key="1">
    <citation type="journal article" date="2010" name="Nature">
        <title>The Amphimedon queenslandica genome and the evolution of animal complexity.</title>
        <authorList>
            <person name="Srivastava M."/>
            <person name="Simakov O."/>
            <person name="Chapman J."/>
            <person name="Fahey B."/>
            <person name="Gauthier M.E."/>
            <person name="Mitros T."/>
            <person name="Richards G.S."/>
            <person name="Conaco C."/>
            <person name="Dacre M."/>
            <person name="Hellsten U."/>
            <person name="Larroux C."/>
            <person name="Putnam N.H."/>
            <person name="Stanke M."/>
            <person name="Adamska M."/>
            <person name="Darling A."/>
            <person name="Degnan S.M."/>
            <person name="Oakley T.H."/>
            <person name="Plachetzki D.C."/>
            <person name="Zhai Y."/>
            <person name="Adamski M."/>
            <person name="Calcino A."/>
            <person name="Cummins S.F."/>
            <person name="Goodstein D.M."/>
            <person name="Harris C."/>
            <person name="Jackson D.J."/>
            <person name="Leys S.P."/>
            <person name="Shu S."/>
            <person name="Woodcroft B.J."/>
            <person name="Vervoort M."/>
            <person name="Kosik K.S."/>
            <person name="Manning G."/>
            <person name="Degnan B.M."/>
            <person name="Rokhsar D.S."/>
        </authorList>
    </citation>
    <scope>NUCLEOTIDE SEQUENCE [LARGE SCALE GENOMIC DNA]</scope>
</reference>
<evidence type="ECO:0000259" key="1">
    <source>
        <dbReference type="PROSITE" id="PS50017"/>
    </source>
</evidence>
<sequence length="785" mass="88577">MKYGSIEYHVRTSIVQGEARVGKTCVKSLLLSQPYESLSTNCIETPVIGTFSVERYSASSSTDTTNNEGRECWTAIEEKEMTEKIMAELQMAAKTNLRESLPAMKEYISTNKFLTSDDKGVGLEKIDVSEASKKATTPATNRVKERGISDSNSAMQFYEPVYDEKQEVKRLGEHRDWLYLIDSGGQIQFQKLLPAFMPFVSVLILVINVSKSLSDFSSTSMQLTNEVIDVDKHSLKVKEVLKQLLLAIVSASNRHALDNHDLLQYVEAPPKEMNIIAVATHCDKYEELLKEGKEIETIETKEEMLMDIFRPIENSCKLIYQDSEACKLFHVIDGRKAERGEYNDPVIAQISSKLKDQAYKIKVPLKWHCFGNSLHKEASNGCGVMSLSQCKDIGNKLYMSSDEVLTCLKFLHMLNMLFYYPDSPAKDIVFVELESLIDIIRDLMVMVSRDRPKWARASSEVRGFVTEGTISISILKKSGKCAKISQVFPNFESVLLGVFEHLLIAVPLHGEDCFLMPAILPAKDVSDIKPFPSRPPLLFYFENSVPMGLFCATVVNLLSLKRNNHNTWRIIRSDDNYSNHLLIAKSGMEESIVLVEGLDYFEVYAKEPTFLVTDDITSAIDYTVRKCKLIKLEKIPKAFHCPCSVMPAHVAIVEGDEEKGLDIGFQCILTKRTVDINGGRRWFRTGTKGSLVPFDIKEKLSEEHAPPILVAIKNLVSEWQIVGTFLDIEDRVLKTIDSECRGAVAECKRRMIISWLNQENATREKLIEALDNAGRHDIATVVKKL</sequence>
<keyword evidence="3" id="KW-1185">Reference proteome</keyword>
<reference evidence="2" key="2">
    <citation type="submission" date="2017-05" db="UniProtKB">
        <authorList>
            <consortium name="EnsemblMetazoa"/>
        </authorList>
    </citation>
    <scope>IDENTIFICATION</scope>
</reference>
<dbReference type="SUPFAM" id="SSF52540">
    <property type="entry name" value="P-loop containing nucleoside triphosphate hydrolases"/>
    <property type="match status" value="1"/>
</dbReference>
<dbReference type="EnsemblMetazoa" id="XM_019995192.1">
    <property type="protein sequence ID" value="XP_019850751.1"/>
    <property type="gene ID" value="LOC109581244"/>
</dbReference>
<dbReference type="InterPro" id="IPR000488">
    <property type="entry name" value="Death_dom"/>
</dbReference>
<name>A0A1X7V5J0_AMPQE</name>
<feature type="domain" description="Death" evidence="1">
    <location>
        <begin position="718"/>
        <end position="785"/>
    </location>
</feature>
<dbReference type="Pfam" id="PF00531">
    <property type="entry name" value="Death"/>
    <property type="match status" value="1"/>
</dbReference>
<dbReference type="CDD" id="cd01670">
    <property type="entry name" value="Death"/>
    <property type="match status" value="1"/>
</dbReference>
<evidence type="ECO:0000313" key="2">
    <source>
        <dbReference type="EnsemblMetazoa" id="Aqu2.1.34787_001"/>
    </source>
</evidence>
<evidence type="ECO:0000313" key="3">
    <source>
        <dbReference type="Proteomes" id="UP000007879"/>
    </source>
</evidence>
<dbReference type="GO" id="GO:0007165">
    <property type="term" value="P:signal transduction"/>
    <property type="evidence" value="ECO:0007669"/>
    <property type="project" value="InterPro"/>
</dbReference>